<feature type="compositionally biased region" description="Basic and acidic residues" evidence="1">
    <location>
        <begin position="186"/>
        <end position="200"/>
    </location>
</feature>
<reference evidence="2" key="1">
    <citation type="submission" date="2023-01" db="EMBL/GenBank/DDBJ databases">
        <authorList>
            <person name="Van Ghelder C."/>
            <person name="Rancurel C."/>
        </authorList>
    </citation>
    <scope>NUCLEOTIDE SEQUENCE</scope>
    <source>
        <strain evidence="2">CNCM I-4278</strain>
    </source>
</reference>
<feature type="compositionally biased region" description="Pro residues" evidence="1">
    <location>
        <begin position="135"/>
        <end position="146"/>
    </location>
</feature>
<comment type="caution">
    <text evidence="2">The sequence shown here is derived from an EMBL/GenBank/DDBJ whole genome shotgun (WGS) entry which is preliminary data.</text>
</comment>
<feature type="compositionally biased region" description="Polar residues" evidence="1">
    <location>
        <begin position="91"/>
        <end position="103"/>
    </location>
</feature>
<feature type="compositionally biased region" description="Basic and acidic residues" evidence="1">
    <location>
        <begin position="271"/>
        <end position="284"/>
    </location>
</feature>
<dbReference type="AlphaFoldDB" id="A0A9W4UDM2"/>
<proteinExistence type="predicted"/>
<dbReference type="Proteomes" id="UP001152607">
    <property type="component" value="Unassembled WGS sequence"/>
</dbReference>
<name>A0A9W4UDM2_9PLEO</name>
<keyword evidence="3" id="KW-1185">Reference proteome</keyword>
<evidence type="ECO:0000313" key="3">
    <source>
        <dbReference type="Proteomes" id="UP001152607"/>
    </source>
</evidence>
<feature type="region of interest" description="Disordered" evidence="1">
    <location>
        <begin position="664"/>
        <end position="691"/>
    </location>
</feature>
<feature type="compositionally biased region" description="Polar residues" evidence="1">
    <location>
        <begin position="149"/>
        <end position="171"/>
    </location>
</feature>
<feature type="region of interest" description="Disordered" evidence="1">
    <location>
        <begin position="1"/>
        <end position="309"/>
    </location>
</feature>
<gene>
    <name evidence="2" type="ORF">PDIGIT_LOCUS7523</name>
</gene>
<dbReference type="EMBL" id="CAOQHR010000005">
    <property type="protein sequence ID" value="CAI6334463.1"/>
    <property type="molecule type" value="Genomic_DNA"/>
</dbReference>
<sequence length="740" mass="82994">MKRTLKPSASNPTLCHNSKIGEGAQDVNVSSGHGQHQRTDNHATQDSPIRGSSQSQATHHHSQSKLPSYLNGKNPYGRILDQIDHPYREPQQISTSPPSQLGSSIEGRPRTSGAFHFKTRPDQVTQPVLDDIKHSPPPPSSQPFPRPIQKQSFNTTRNFFENKVDSPSQASVRAPVKPTRTGTFRAGKDFFESKSRESEKALSPLKGNKPSQRSDEFVKAKRDAAAPKLAVTALDDSPAGDPSLARRRSTNVFTQSRRGPHFLGRKHCHEAHHSKVKDESHTPKEPAVSPSLHSQETKDESVGYDGSSAHHSYSYIPNQRTPVPDMVFTNSADLQDSYYSIEVPDDIDDRGGYGRRKSQDFGYPSARIRPGSTLKTYRTPLQDPGRWTKRSCGHFSSIGAMESHEDATSKPCSQCTIKKNAALSTLANKLVLTPFPRPPIKEQGAYSISSSSDTDTFVTPEEQPPSPHPGYHQSQADRSFHAPDRYAEDFVQDVSRLLDSILEEHQNTLQKVINNIESSRQQRRPYLAPSRGVTEGSKIPLVTRLRQKSWDPDLHQWGSRHGLFFSMPTQHIRQAQPHNNTILSMHRSRVHVLNPPHGSLGKGNPVKLTQYRHHDFPINPMSLQPSFQTIMIKTRLHCHQTQSHRLHPLSPPPLLLPSRKQLHSNSNISSKDTHLHRRPLPHLPTTTPPTNNVIQIPKALLTTPSPLLSLFLLHLHYPHRHHRHILLLLFLLEQSQTSSP</sequence>
<accession>A0A9W4UDM2</accession>
<feature type="region of interest" description="Disordered" evidence="1">
    <location>
        <begin position="345"/>
        <end position="382"/>
    </location>
</feature>
<feature type="compositionally biased region" description="Basic and acidic residues" evidence="1">
    <location>
        <begin position="212"/>
        <end position="225"/>
    </location>
</feature>
<feature type="compositionally biased region" description="Basic residues" evidence="1">
    <location>
        <begin position="258"/>
        <end position="270"/>
    </location>
</feature>
<feature type="region of interest" description="Disordered" evidence="1">
    <location>
        <begin position="442"/>
        <end position="476"/>
    </location>
</feature>
<protein>
    <submittedName>
        <fullName evidence="2">Uncharacterized protein</fullName>
    </submittedName>
</protein>
<feature type="compositionally biased region" description="Polar residues" evidence="1">
    <location>
        <begin position="7"/>
        <end position="16"/>
    </location>
</feature>
<feature type="compositionally biased region" description="Polar residues" evidence="1">
    <location>
        <begin position="446"/>
        <end position="457"/>
    </location>
</feature>
<organism evidence="2 3">
    <name type="scientific">Periconia digitata</name>
    <dbReference type="NCBI Taxonomy" id="1303443"/>
    <lineage>
        <taxon>Eukaryota</taxon>
        <taxon>Fungi</taxon>
        <taxon>Dikarya</taxon>
        <taxon>Ascomycota</taxon>
        <taxon>Pezizomycotina</taxon>
        <taxon>Dothideomycetes</taxon>
        <taxon>Pleosporomycetidae</taxon>
        <taxon>Pleosporales</taxon>
        <taxon>Massarineae</taxon>
        <taxon>Periconiaceae</taxon>
        <taxon>Periconia</taxon>
    </lineage>
</organism>
<evidence type="ECO:0000313" key="2">
    <source>
        <dbReference type="EMBL" id="CAI6334463.1"/>
    </source>
</evidence>
<evidence type="ECO:0000256" key="1">
    <source>
        <dbReference type="SAM" id="MobiDB-lite"/>
    </source>
</evidence>
<dbReference type="OrthoDB" id="270171at2759"/>